<keyword evidence="3" id="KW-0540">Nuclease</keyword>
<comment type="caution">
    <text evidence="3">The sequence shown here is derived from an EMBL/GenBank/DDBJ whole genome shotgun (WGS) entry which is preliminary data.</text>
</comment>
<dbReference type="EMBL" id="JBHSTZ010000005">
    <property type="protein sequence ID" value="MFC6380165.1"/>
    <property type="molecule type" value="Genomic_DNA"/>
</dbReference>
<dbReference type="Gene3D" id="3.40.50.300">
    <property type="entry name" value="P-loop containing nucleotide triphosphate hydrolases"/>
    <property type="match status" value="1"/>
</dbReference>
<dbReference type="InterPro" id="IPR051396">
    <property type="entry name" value="Bact_Antivir_Def_Nuclease"/>
</dbReference>
<dbReference type="PANTHER" id="PTHR43581">
    <property type="entry name" value="ATP/GTP PHOSPHATASE"/>
    <property type="match status" value="1"/>
</dbReference>
<keyword evidence="3" id="KW-0378">Hydrolase</keyword>
<dbReference type="PANTHER" id="PTHR43581:SF4">
    <property type="entry name" value="ATP_GTP PHOSPHATASE"/>
    <property type="match status" value="1"/>
</dbReference>
<dbReference type="RefSeq" id="WP_201561612.1">
    <property type="nucleotide sequence ID" value="NZ_CAJGZK010000003.1"/>
</dbReference>
<organism evidence="3 4">
    <name type="scientific">Psychrobacter glacincola</name>
    <dbReference type="NCBI Taxonomy" id="56810"/>
    <lineage>
        <taxon>Bacteria</taxon>
        <taxon>Pseudomonadati</taxon>
        <taxon>Pseudomonadota</taxon>
        <taxon>Gammaproteobacteria</taxon>
        <taxon>Moraxellales</taxon>
        <taxon>Moraxellaceae</taxon>
        <taxon>Psychrobacter</taxon>
    </lineage>
</organism>
<feature type="domain" description="OLD protein-like TOPRIM" evidence="2">
    <location>
        <begin position="439"/>
        <end position="509"/>
    </location>
</feature>
<dbReference type="InterPro" id="IPR027417">
    <property type="entry name" value="P-loop_NTPase"/>
</dbReference>
<dbReference type="InterPro" id="IPR041685">
    <property type="entry name" value="AAA_GajA/Old/RecF-like"/>
</dbReference>
<proteinExistence type="predicted"/>
<dbReference type="CDD" id="cd01026">
    <property type="entry name" value="TOPRIM_OLD"/>
    <property type="match status" value="1"/>
</dbReference>
<dbReference type="Pfam" id="PF20469">
    <property type="entry name" value="OLD-like_TOPRIM"/>
    <property type="match status" value="1"/>
</dbReference>
<dbReference type="Proteomes" id="UP001596264">
    <property type="component" value="Unassembled WGS sequence"/>
</dbReference>
<feature type="domain" description="Endonuclease GajA/Old nuclease/RecF-like AAA" evidence="1">
    <location>
        <begin position="1"/>
        <end position="385"/>
    </location>
</feature>
<dbReference type="InterPro" id="IPR034139">
    <property type="entry name" value="TOPRIM_OLD"/>
</dbReference>
<evidence type="ECO:0000259" key="2">
    <source>
        <dbReference type="Pfam" id="PF20469"/>
    </source>
</evidence>
<keyword evidence="4" id="KW-1185">Reference proteome</keyword>
<protein>
    <submittedName>
        <fullName evidence="3">ATP-dependent endonuclease</fullName>
    </submittedName>
</protein>
<name>A0ABW1W2S4_9GAMM</name>
<dbReference type="GO" id="GO:0004519">
    <property type="term" value="F:endonuclease activity"/>
    <property type="evidence" value="ECO:0007669"/>
    <property type="project" value="UniProtKB-KW"/>
</dbReference>
<dbReference type="SUPFAM" id="SSF52540">
    <property type="entry name" value="P-loop containing nucleoside triphosphate hydrolases"/>
    <property type="match status" value="1"/>
</dbReference>
<dbReference type="Pfam" id="PF13175">
    <property type="entry name" value="AAA_15"/>
    <property type="match status" value="1"/>
</dbReference>
<reference evidence="4" key="1">
    <citation type="journal article" date="2019" name="Int. J. Syst. Evol. Microbiol.">
        <title>The Global Catalogue of Microorganisms (GCM) 10K type strain sequencing project: providing services to taxonomists for standard genome sequencing and annotation.</title>
        <authorList>
            <consortium name="The Broad Institute Genomics Platform"/>
            <consortium name="The Broad Institute Genome Sequencing Center for Infectious Disease"/>
            <person name="Wu L."/>
            <person name="Ma J."/>
        </authorList>
    </citation>
    <scope>NUCLEOTIDE SEQUENCE [LARGE SCALE GENOMIC DNA]</scope>
    <source>
        <strain evidence="4">CCM 2050</strain>
    </source>
</reference>
<evidence type="ECO:0000313" key="3">
    <source>
        <dbReference type="EMBL" id="MFC6380165.1"/>
    </source>
</evidence>
<sequence>MYISKIKIENFRNFKENEIEFNDGINVIIGHNNAGKSNLIKALGLVLSPNLKKRLTVNDFNKHVSWDELRQHSPKVSITITISKGKTSNNDDLVTVSEWLTSLTEDYEAKLTYEFFLPEKYEQKYLEEMEQIDLLSEQGTQIELVSKAFRTIDNEFLRLYTHKIWGGEVTNQNQADSELLQRFDFQFLDAIRDVERDLVSGRNVMLKEVLHFFLDYEIKSSTDKALDKNKEIKDKSKQFSEDSSRLIEVLDKRMESGKEAILSYANQTGASLKSTPNFEGETSDIEMLSFLRLIVEEAGFKIPASHNGLGYNNLIYISILLAKMQANADEEYFGGNSKVFPMLVIEEPEAHLHPSMQDKFLKFLKTNISNDTVRQIFITSHSTHVTSATELEEIICLHNDIEGNANVGYLAKVFDNSTDDLKSLKYVKRFLDATKSNMLFAEKIILVEGLAEQLLMGIFAESLGNPLENHHVSVINIGGRYFNHFLKLFDTEQSASAIFKKVVCITDRDPTRREKIEDEEQNQNSYEKCYPFEYGLDSDKYEYKDHPSQLIEKYKNHKNIRFFSQEDKRGKTFEYDLALHNPNCKLLITHSMSNRSEIQKMMDLDESRTLNNCLALLGNRKDPSKELSKENERIKQAIEALNDSWTDEEKKHAVIASRYLNSIGKGENALELAYALEENLTDNIENFVVPKYIREALEWICH</sequence>
<gene>
    <name evidence="3" type="ORF">ACFP58_01560</name>
</gene>
<keyword evidence="3" id="KW-0255">Endonuclease</keyword>
<evidence type="ECO:0000259" key="1">
    <source>
        <dbReference type="Pfam" id="PF13175"/>
    </source>
</evidence>
<evidence type="ECO:0000313" key="4">
    <source>
        <dbReference type="Proteomes" id="UP001596264"/>
    </source>
</evidence>
<accession>A0ABW1W2S4</accession>